<evidence type="ECO:0000256" key="6">
    <source>
        <dbReference type="NCBIfam" id="TIGR01792"/>
    </source>
</evidence>
<dbReference type="InterPro" id="IPR005848">
    <property type="entry name" value="Urease_asu"/>
</dbReference>
<feature type="binding site" description="via carbamate group" evidence="5 8">
    <location>
        <position position="236"/>
    </location>
    <ligand>
        <name>Ni(2+)</name>
        <dbReference type="ChEBI" id="CHEBI:49786"/>
        <label>1</label>
    </ligand>
</feature>
<organism evidence="14 15">
    <name type="scientific">Thalassovita mediterranea</name>
    <dbReference type="NCBI Taxonomy" id="340021"/>
    <lineage>
        <taxon>Bacteria</taxon>
        <taxon>Pseudomonadati</taxon>
        <taxon>Pseudomonadota</taxon>
        <taxon>Alphaproteobacteria</taxon>
        <taxon>Rhodobacterales</taxon>
        <taxon>Roseobacteraceae</taxon>
        <taxon>Thalassovita</taxon>
    </lineage>
</organism>
<feature type="active site" description="Proton donor" evidence="5 9">
    <location>
        <position position="339"/>
    </location>
</feature>
<dbReference type="Proteomes" id="UP000051681">
    <property type="component" value="Unassembled WGS sequence"/>
</dbReference>
<comment type="PTM">
    <text evidence="5">Carboxylation allows a single lysine to coordinate two nickel ions.</text>
</comment>
<dbReference type="PANTHER" id="PTHR43440">
    <property type="entry name" value="UREASE"/>
    <property type="match status" value="1"/>
</dbReference>
<dbReference type="GO" id="GO:0016151">
    <property type="term" value="F:nickel cation binding"/>
    <property type="evidence" value="ECO:0007669"/>
    <property type="project" value="UniProtKB-UniRule"/>
</dbReference>
<keyword evidence="5 10" id="KW-0963">Cytoplasm</keyword>
<evidence type="ECO:0000256" key="7">
    <source>
        <dbReference type="PIRSR" id="PIRSR611612-50"/>
    </source>
</evidence>
<dbReference type="EMBL" id="CYSF01000012">
    <property type="protein sequence ID" value="CUH85339.1"/>
    <property type="molecule type" value="Genomic_DNA"/>
</dbReference>
<proteinExistence type="inferred from homology"/>
<comment type="similarity">
    <text evidence="5 12">Belongs to the metallo-dependent hydrolases superfamily. Urease alpha subunit family.</text>
</comment>
<sequence>MPATISRADYAAMYGPTVGDRLRLADTDLIIEVERDLTAERAGAAATGGSGDNAMYYGEEVKFGGGKVIRDGMGQAQTTRAAGAVDTVITNALIVDWTGIYKADVGLKDGRIHAIGKAGNPDTQPGVDIIAGPGTEVIAGEGKILTAGGFDSHIHYICPQQIEDALHSGLTTMLGGGTGPAHGTLATTCTPGPWHLGRMLQSADAFPMNLAFAGKGNASLPAALEEQIKAGACALKLHEDWGTTPAAIDNCLSVADAMDVQVMIHTDTLNESGFVEHTVAALKGRTIHAFHTEGAGGGHAPDIIKICGEEHVLPSSTNPTRPFTVNTVDEHLDMLMVCHHLDKSIPEDVAFAESRIRRETIAAEDILHDMGAFSIIASDSQAMGRVGEVLIRTWQTADKMKKQRGRLPEETGDNDNFRVRRYIAKYTINPAIAHGISHQIGSIEVGKRADLVLWNPAFFGVKPEMVLIGGSIVCAQMGDPNASIPTPQPVYSRPMFGAFGRAVENAAVTFVSEAAVAEGIGNQLGLAKQVVAVENTRNIGKSHLKLNHATPHVEVNPETYEVRADGELLTCEPAESLPMAQRYFMF</sequence>
<dbReference type="OrthoDB" id="9802793at2"/>
<dbReference type="Gene3D" id="3.20.20.140">
    <property type="entry name" value="Metal-dependent hydrolases"/>
    <property type="match status" value="1"/>
</dbReference>
<dbReference type="RefSeq" id="WP_058319395.1">
    <property type="nucleotide sequence ID" value="NZ_CYSF01000012.1"/>
</dbReference>
<dbReference type="Pfam" id="PF01979">
    <property type="entry name" value="Amidohydro_1"/>
    <property type="match status" value="1"/>
</dbReference>
<dbReference type="SUPFAM" id="SSF51338">
    <property type="entry name" value="Composite domain of metallo-dependent hydrolases"/>
    <property type="match status" value="2"/>
</dbReference>
<dbReference type="InterPro" id="IPR032466">
    <property type="entry name" value="Metal_Hydrolase"/>
</dbReference>
<keyword evidence="4 5" id="KW-0378">Hydrolase</keyword>
<keyword evidence="3 5" id="KW-0479">Metal-binding</keyword>
<evidence type="ECO:0000313" key="15">
    <source>
        <dbReference type="Proteomes" id="UP000051681"/>
    </source>
</evidence>
<protein>
    <recommendedName>
        <fullName evidence="5 6">Urease subunit alpha</fullName>
        <ecNumber evidence="5 6">3.5.1.5</ecNumber>
    </recommendedName>
    <alternativeName>
        <fullName evidence="5">Urea amidohydrolase subunit alpha</fullName>
    </alternativeName>
</protein>
<comment type="catalytic activity">
    <reaction evidence="5 11">
        <text>urea + 2 H2O + H(+) = hydrogencarbonate + 2 NH4(+)</text>
        <dbReference type="Rhea" id="RHEA:20557"/>
        <dbReference type="ChEBI" id="CHEBI:15377"/>
        <dbReference type="ChEBI" id="CHEBI:15378"/>
        <dbReference type="ChEBI" id="CHEBI:16199"/>
        <dbReference type="ChEBI" id="CHEBI:17544"/>
        <dbReference type="ChEBI" id="CHEBI:28938"/>
        <dbReference type="EC" id="3.5.1.5"/>
    </reaction>
</comment>
<keyword evidence="2 5" id="KW-0533">Nickel</keyword>
<evidence type="ECO:0000256" key="1">
    <source>
        <dbReference type="ARBA" id="ARBA00004897"/>
    </source>
</evidence>
<comment type="cofactor">
    <cofactor evidence="5 8 11">
        <name>Ni cation</name>
        <dbReference type="ChEBI" id="CHEBI:25516"/>
    </cofactor>
    <text evidence="5 8 11">Binds 2 nickel ions per subunit.</text>
</comment>
<dbReference type="NCBIfam" id="TIGR01792">
    <property type="entry name" value="urease_alph"/>
    <property type="match status" value="1"/>
</dbReference>
<evidence type="ECO:0000256" key="2">
    <source>
        <dbReference type="ARBA" id="ARBA00022596"/>
    </source>
</evidence>
<dbReference type="PROSITE" id="PS01120">
    <property type="entry name" value="UREASE_1"/>
    <property type="match status" value="1"/>
</dbReference>
<comment type="subcellular location">
    <subcellularLocation>
        <location evidence="5 10">Cytoplasm</location>
    </subcellularLocation>
</comment>
<dbReference type="SUPFAM" id="SSF51556">
    <property type="entry name" value="Metallo-dependent hydrolases"/>
    <property type="match status" value="1"/>
</dbReference>
<feature type="binding site" evidence="5 8">
    <location>
        <position position="265"/>
    </location>
    <ligand>
        <name>Ni(2+)</name>
        <dbReference type="ChEBI" id="CHEBI:49786"/>
        <label>2</label>
    </ligand>
</feature>
<feature type="binding site" evidence="5 10">
    <location>
        <position position="238"/>
    </location>
    <ligand>
        <name>substrate</name>
    </ligand>
</feature>
<gene>
    <name evidence="14" type="primary">ureC1</name>
    <name evidence="5" type="synonym">ureC</name>
    <name evidence="14" type="ORF">TM5383_02567</name>
</gene>
<evidence type="ECO:0000256" key="3">
    <source>
        <dbReference type="ARBA" id="ARBA00022723"/>
    </source>
</evidence>
<dbReference type="InterPro" id="IPR017951">
    <property type="entry name" value="Urease_asu_c"/>
</dbReference>
<evidence type="ECO:0000256" key="11">
    <source>
        <dbReference type="RuleBase" id="RU000510"/>
    </source>
</evidence>
<dbReference type="InterPro" id="IPR006680">
    <property type="entry name" value="Amidohydro-rel"/>
</dbReference>
<evidence type="ECO:0000313" key="14">
    <source>
        <dbReference type="EMBL" id="CUH85339.1"/>
    </source>
</evidence>
<evidence type="ECO:0000256" key="10">
    <source>
        <dbReference type="PROSITE-ProRule" id="PRU00700"/>
    </source>
</evidence>
<evidence type="ECO:0000256" key="12">
    <source>
        <dbReference type="RuleBase" id="RU004158"/>
    </source>
</evidence>
<feature type="binding site" evidence="5 8">
    <location>
        <position position="379"/>
    </location>
    <ligand>
        <name>Ni(2+)</name>
        <dbReference type="ChEBI" id="CHEBI:49786"/>
        <label>1</label>
    </ligand>
</feature>
<dbReference type="NCBIfam" id="NF009686">
    <property type="entry name" value="PRK13207.1"/>
    <property type="match status" value="1"/>
</dbReference>
<comment type="pathway">
    <text evidence="1 5">Nitrogen metabolism; urea degradation; CO(2) and NH(3) from urea (urease route): step 1/1.</text>
</comment>
<comment type="PTM">
    <text evidence="7">Carbamylation allows a single lysine to coordinate two nickel ions.</text>
</comment>
<evidence type="ECO:0000256" key="4">
    <source>
        <dbReference type="ARBA" id="ARBA00022801"/>
    </source>
</evidence>
<dbReference type="InterPro" id="IPR050112">
    <property type="entry name" value="Urease_alpha_subunit"/>
</dbReference>
<dbReference type="HAMAP" id="MF_01953">
    <property type="entry name" value="Urease_alpha"/>
    <property type="match status" value="1"/>
</dbReference>
<keyword evidence="15" id="KW-1185">Reference proteome</keyword>
<dbReference type="PRINTS" id="PR01752">
    <property type="entry name" value="UREASE"/>
</dbReference>
<dbReference type="CDD" id="cd00375">
    <property type="entry name" value="Urease_alpha"/>
    <property type="match status" value="1"/>
</dbReference>
<dbReference type="InterPro" id="IPR029754">
    <property type="entry name" value="Urease_Ni-bd"/>
</dbReference>
<dbReference type="InterPro" id="IPR011059">
    <property type="entry name" value="Metal-dep_hydrolase_composite"/>
</dbReference>
<dbReference type="UniPathway" id="UPA00258">
    <property type="reaction ID" value="UER00370"/>
</dbReference>
<dbReference type="GO" id="GO:0005737">
    <property type="term" value="C:cytoplasm"/>
    <property type="evidence" value="ECO:0007669"/>
    <property type="project" value="UniProtKB-SubCell"/>
</dbReference>
<comment type="subunit">
    <text evidence="5">Heterotrimer of UreA (gamma), UreB (beta) and UreC (alpha) subunits. Three heterotrimers associate to form the active enzyme.</text>
</comment>
<evidence type="ECO:0000256" key="8">
    <source>
        <dbReference type="PIRSR" id="PIRSR611612-51"/>
    </source>
</evidence>
<dbReference type="InterPro" id="IPR011612">
    <property type="entry name" value="Urease_alpha_N_dom"/>
</dbReference>
<feature type="binding site" evidence="5 8">
    <location>
        <position position="291"/>
    </location>
    <ligand>
        <name>Ni(2+)</name>
        <dbReference type="ChEBI" id="CHEBI:49786"/>
        <label>2</label>
    </ligand>
</feature>
<evidence type="ECO:0000259" key="13">
    <source>
        <dbReference type="PROSITE" id="PS51368"/>
    </source>
</evidence>
<feature type="binding site" description="via carbamate group" evidence="5 8">
    <location>
        <position position="236"/>
    </location>
    <ligand>
        <name>Ni(2+)</name>
        <dbReference type="ChEBI" id="CHEBI:49786"/>
        <label>2</label>
    </ligand>
</feature>
<dbReference type="Pfam" id="PF00449">
    <property type="entry name" value="Urease_alpha"/>
    <property type="match status" value="1"/>
</dbReference>
<feature type="binding site" evidence="5 8">
    <location>
        <position position="153"/>
    </location>
    <ligand>
        <name>Ni(2+)</name>
        <dbReference type="ChEBI" id="CHEBI:49786"/>
        <label>1</label>
    </ligand>
</feature>
<dbReference type="PANTHER" id="PTHR43440:SF1">
    <property type="entry name" value="UREASE"/>
    <property type="match status" value="1"/>
</dbReference>
<feature type="domain" description="Urease" evidence="13">
    <location>
        <begin position="148"/>
        <end position="586"/>
    </location>
</feature>
<feature type="binding site" evidence="5 8">
    <location>
        <position position="155"/>
    </location>
    <ligand>
        <name>Ni(2+)</name>
        <dbReference type="ChEBI" id="CHEBI:49786"/>
        <label>1</label>
    </ligand>
</feature>
<reference evidence="14 15" key="1">
    <citation type="submission" date="2015-09" db="EMBL/GenBank/DDBJ databases">
        <authorList>
            <consortium name="Swine Surveillance"/>
        </authorList>
    </citation>
    <scope>NUCLEOTIDE SEQUENCE [LARGE SCALE GENOMIC DNA]</scope>
    <source>
        <strain evidence="14 15">CECT 8383</strain>
    </source>
</reference>
<dbReference type="GO" id="GO:0043419">
    <property type="term" value="P:urea catabolic process"/>
    <property type="evidence" value="ECO:0007669"/>
    <property type="project" value="UniProtKB-UniRule"/>
</dbReference>
<dbReference type="PROSITE" id="PS51368">
    <property type="entry name" value="UREASE_3"/>
    <property type="match status" value="1"/>
</dbReference>
<dbReference type="GO" id="GO:0009039">
    <property type="term" value="F:urease activity"/>
    <property type="evidence" value="ECO:0007669"/>
    <property type="project" value="UniProtKB-UniRule"/>
</dbReference>
<dbReference type="Gene3D" id="2.30.40.10">
    <property type="entry name" value="Urease, subunit C, domain 1"/>
    <property type="match status" value="1"/>
</dbReference>
<dbReference type="InterPro" id="IPR017950">
    <property type="entry name" value="Urease_AS"/>
</dbReference>
<dbReference type="AlphaFoldDB" id="A0A0N7M277"/>
<evidence type="ECO:0000256" key="5">
    <source>
        <dbReference type="HAMAP-Rule" id="MF_01953"/>
    </source>
</evidence>
<accession>A0A0N7M277</accession>
<evidence type="ECO:0000256" key="9">
    <source>
        <dbReference type="PIRSR" id="PIRSR611612-52"/>
    </source>
</evidence>
<feature type="modified residue" description="N6-carboxylysine" evidence="5 7">
    <location>
        <position position="236"/>
    </location>
</feature>
<dbReference type="PROSITE" id="PS00145">
    <property type="entry name" value="UREASE_2"/>
    <property type="match status" value="1"/>
</dbReference>
<dbReference type="STRING" id="340021.TM5383_02567"/>
<dbReference type="NCBIfam" id="NF009685">
    <property type="entry name" value="PRK13206.1"/>
    <property type="match status" value="1"/>
</dbReference>
<dbReference type="EC" id="3.5.1.5" evidence="5 6"/>
<name>A0A0N7M277_9RHOB</name>